<dbReference type="GO" id="GO:0046872">
    <property type="term" value="F:metal ion binding"/>
    <property type="evidence" value="ECO:0007669"/>
    <property type="project" value="UniProtKB-KW"/>
</dbReference>
<dbReference type="AlphaFoldDB" id="A0A0A1SS44"/>
<keyword evidence="3" id="KW-0378">Hydrolase</keyword>
<keyword evidence="2" id="KW-0479">Metal-binding</keyword>
<dbReference type="InterPro" id="IPR030048">
    <property type="entry name" value="SurE"/>
</dbReference>
<name>A0A0A1SS44_9HYPO</name>
<dbReference type="Gene3D" id="3.40.1210.10">
    <property type="entry name" value="Survival protein SurE-like phosphatase/nucleotidase"/>
    <property type="match status" value="1"/>
</dbReference>
<evidence type="ECO:0000313" key="7">
    <source>
        <dbReference type="Proteomes" id="UP000039046"/>
    </source>
</evidence>
<comment type="similarity">
    <text evidence="1">Belongs to the SurE nucleotidase family.</text>
</comment>
<gene>
    <name evidence="6" type="ORF">VHEMI03262</name>
</gene>
<dbReference type="InterPro" id="IPR036523">
    <property type="entry name" value="SurE-like_sf"/>
</dbReference>
<dbReference type="SUPFAM" id="SSF64167">
    <property type="entry name" value="SurE-like"/>
    <property type="match status" value="1"/>
</dbReference>
<dbReference type="OrthoDB" id="4018688at2759"/>
<evidence type="ECO:0000256" key="3">
    <source>
        <dbReference type="ARBA" id="ARBA00022801"/>
    </source>
</evidence>
<evidence type="ECO:0000256" key="2">
    <source>
        <dbReference type="ARBA" id="ARBA00022723"/>
    </source>
</evidence>
<feature type="domain" description="Survival protein SurE-like phosphatase/nucleotidase" evidence="5">
    <location>
        <begin position="19"/>
        <end position="235"/>
    </location>
</feature>
<evidence type="ECO:0000259" key="5">
    <source>
        <dbReference type="Pfam" id="PF01975"/>
    </source>
</evidence>
<dbReference type="PANTHER" id="PTHR30457">
    <property type="entry name" value="5'-NUCLEOTIDASE SURE"/>
    <property type="match status" value="1"/>
</dbReference>
<proteinExistence type="inferred from homology"/>
<dbReference type="PANTHER" id="PTHR30457:SF0">
    <property type="entry name" value="PHOSPHATASE, PUTATIVE (AFU_ORTHOLOGUE AFUA_4G01070)-RELATED"/>
    <property type="match status" value="1"/>
</dbReference>
<dbReference type="HOGENOM" id="CLU_045192_0_0_1"/>
<dbReference type="NCBIfam" id="TIGR00087">
    <property type="entry name" value="surE"/>
    <property type="match status" value="1"/>
</dbReference>
<dbReference type="GO" id="GO:0008252">
    <property type="term" value="F:nucleotidase activity"/>
    <property type="evidence" value="ECO:0007669"/>
    <property type="project" value="InterPro"/>
</dbReference>
<dbReference type="EMBL" id="CDHN01000002">
    <property type="protein sequence ID" value="CEJ83800.1"/>
    <property type="molecule type" value="Genomic_DNA"/>
</dbReference>
<reference evidence="6 7" key="1">
    <citation type="journal article" date="2015" name="Genome Announc.">
        <title>Draft Genome Sequence and Gene Annotation of the Entomopathogenic Fungus Verticillium hemipterigenum.</title>
        <authorList>
            <person name="Horn F."/>
            <person name="Habel A."/>
            <person name="Scharf D.H."/>
            <person name="Dworschak J."/>
            <person name="Brakhage A.A."/>
            <person name="Guthke R."/>
            <person name="Hertweck C."/>
            <person name="Linde J."/>
        </authorList>
    </citation>
    <scope>NUCLEOTIDE SEQUENCE [LARGE SCALE GENOMIC DNA]</scope>
</reference>
<protein>
    <submittedName>
        <fullName evidence="6">Putative Acid phosphatase</fullName>
    </submittedName>
</protein>
<dbReference type="InterPro" id="IPR002828">
    <property type="entry name" value="SurE-like_Pase/nucleotidase"/>
</dbReference>
<evidence type="ECO:0000256" key="1">
    <source>
        <dbReference type="ARBA" id="ARBA00011062"/>
    </source>
</evidence>
<dbReference type="Pfam" id="PF01975">
    <property type="entry name" value="SurE"/>
    <property type="match status" value="1"/>
</dbReference>
<evidence type="ECO:0000313" key="6">
    <source>
        <dbReference type="EMBL" id="CEJ83800.1"/>
    </source>
</evidence>
<feature type="chain" id="PRO_5001989423" evidence="4">
    <location>
        <begin position="17"/>
        <end position="315"/>
    </location>
</feature>
<dbReference type="STRING" id="1531966.A0A0A1SS44"/>
<accession>A0A0A1SS44</accession>
<sequence length="315" mass="33135">MRFSSVALALASSASALNILLNNDDGFGSSNLRELYRLLKEDGHDAWIVAPVFQQSGMGGKSDFTTEANLTAPSQYDLIPAGAPSVGSDPNDSHIWYYNGTPAACTFVALDYVLPTHADFKVPDLVLTGPNYGTNLGPFVWTLSGTAGAAYSATERGIPAIALAGSNEKGSYKDVNNATHPATLVAKASLKVIKQVISSAPKGGPLLPLGYGLTVNIPPLTPENASPKIVQTRMTGNAHVNTAVRNKTDGTFTWANIKPYSAGVNACNSGDCSLPGETYVVENGGISVSVYITDYTAPEGEYSDSIMKRLQPLTE</sequence>
<keyword evidence="4" id="KW-0732">Signal</keyword>
<organism evidence="6 7">
    <name type="scientific">[Torrubiella] hemipterigena</name>
    <dbReference type="NCBI Taxonomy" id="1531966"/>
    <lineage>
        <taxon>Eukaryota</taxon>
        <taxon>Fungi</taxon>
        <taxon>Dikarya</taxon>
        <taxon>Ascomycota</taxon>
        <taxon>Pezizomycotina</taxon>
        <taxon>Sordariomycetes</taxon>
        <taxon>Hypocreomycetidae</taxon>
        <taxon>Hypocreales</taxon>
        <taxon>Clavicipitaceae</taxon>
        <taxon>Clavicipitaceae incertae sedis</taxon>
        <taxon>'Torrubiella' clade</taxon>
    </lineage>
</organism>
<dbReference type="Proteomes" id="UP000039046">
    <property type="component" value="Unassembled WGS sequence"/>
</dbReference>
<feature type="signal peptide" evidence="4">
    <location>
        <begin position="1"/>
        <end position="16"/>
    </location>
</feature>
<evidence type="ECO:0000256" key="4">
    <source>
        <dbReference type="SAM" id="SignalP"/>
    </source>
</evidence>
<keyword evidence="7" id="KW-1185">Reference proteome</keyword>